<evidence type="ECO:0000256" key="3">
    <source>
        <dbReference type="ARBA" id="ARBA00022630"/>
    </source>
</evidence>
<dbReference type="Proteomes" id="UP000035301">
    <property type="component" value="Unassembled WGS sequence"/>
</dbReference>
<dbReference type="EMBL" id="JXOJ01000005">
    <property type="protein sequence ID" value="KLK87571.1"/>
    <property type="molecule type" value="Genomic_DNA"/>
</dbReference>
<evidence type="ECO:0000256" key="2">
    <source>
        <dbReference type="ARBA" id="ARBA00001966"/>
    </source>
</evidence>
<dbReference type="RefSeq" id="WP_048184787.1">
    <property type="nucleotide sequence ID" value="NZ_JXOJ01000005.1"/>
</dbReference>
<dbReference type="OrthoDB" id="9059at2157"/>
<dbReference type="PANTHER" id="PTHR43278">
    <property type="entry name" value="NAD(P)H-DEPENDENT FMN-CONTAINING OXIDOREDUCTASE YWQN-RELATED"/>
    <property type="match status" value="1"/>
</dbReference>
<dbReference type="AlphaFoldDB" id="A0A0H1QY73"/>
<dbReference type="SUPFAM" id="SSF52218">
    <property type="entry name" value="Flavoproteins"/>
    <property type="match status" value="1"/>
</dbReference>
<evidence type="ECO:0000313" key="7">
    <source>
        <dbReference type="EMBL" id="KLK87571.1"/>
    </source>
</evidence>
<gene>
    <name evidence="7" type="ORF">SZ63_09710</name>
</gene>
<evidence type="ECO:0000313" key="8">
    <source>
        <dbReference type="Proteomes" id="UP000035301"/>
    </source>
</evidence>
<keyword evidence="8" id="KW-1185">Reference proteome</keyword>
<comment type="caution">
    <text evidence="7">The sequence shown here is derived from an EMBL/GenBank/DDBJ whole genome shotgun (WGS) entry which is preliminary data.</text>
</comment>
<protein>
    <submittedName>
        <fullName evidence="7">NADPH-dependent FMN reductase</fullName>
    </submittedName>
</protein>
<dbReference type="PANTHER" id="PTHR43278:SF4">
    <property type="entry name" value="NAD(P)H-DEPENDENT FMN-CONTAINING OXIDOREDUCTASE YWQN-RELATED"/>
    <property type="match status" value="1"/>
</dbReference>
<accession>A0A0H1QY73</accession>
<reference evidence="7 8" key="1">
    <citation type="journal article" date="2015" name="Int. J. Syst. Evol. Microbiol.">
        <title>Methanoculleus sediminis sp. nov., a methanogen from sediments near a submarine mud volcano.</title>
        <authorList>
            <person name="Chen S.C."/>
            <person name="Chen M.F."/>
            <person name="Lai M.C."/>
            <person name="Weng C.Y."/>
            <person name="Wu S.Y."/>
            <person name="Lin S."/>
            <person name="Yang T.F."/>
            <person name="Chen P.C."/>
        </authorList>
    </citation>
    <scope>NUCLEOTIDE SEQUENCE [LARGE SCALE GENOMIC DNA]</scope>
    <source>
        <strain evidence="7 8">S3Fa</strain>
    </source>
</reference>
<dbReference type="STRING" id="1550566.SZ63_09710"/>
<evidence type="ECO:0000256" key="5">
    <source>
        <dbReference type="ARBA" id="ARBA00038292"/>
    </source>
</evidence>
<evidence type="ECO:0000259" key="6">
    <source>
        <dbReference type="Pfam" id="PF03358"/>
    </source>
</evidence>
<evidence type="ECO:0000256" key="1">
    <source>
        <dbReference type="ARBA" id="ARBA00001917"/>
    </source>
</evidence>
<sequence length="294" mass="32010">MSESAAEKTRTIETPEGTFTIRLVLDDLGGIYPGMIRYTVEVLRGAGTVYTYAINTYESGRQASLFDTRKAAEIVFARLAHDVASRPSLYTRPRVFTRPLPGTGTADVVILQGSPRRFGNSAKIASWCDDEAARAGLTSRIFYLQEMDIRPCIGCYVCYDQGYCPVEDDMPPIIRALEAASVVVVCTPVYTGTVPAALKAAMDRCQWLHAREKVLGKEVHARGLLVAVAGRRGSEPFVCVTRVVGMFMENLDIRPAAPVLIGDLDRARDVDTIGGVEGDVRAALSALLAFRNEG</sequence>
<dbReference type="Gene3D" id="3.40.50.360">
    <property type="match status" value="1"/>
</dbReference>
<comment type="cofactor">
    <cofactor evidence="2">
        <name>[4Fe-4S] cluster</name>
        <dbReference type="ChEBI" id="CHEBI:49883"/>
    </cofactor>
</comment>
<keyword evidence="3" id="KW-0285">Flavoprotein</keyword>
<proteinExistence type="inferred from homology"/>
<dbReference type="InterPro" id="IPR005025">
    <property type="entry name" value="FMN_Rdtase-like_dom"/>
</dbReference>
<evidence type="ECO:0000256" key="4">
    <source>
        <dbReference type="ARBA" id="ARBA00022643"/>
    </source>
</evidence>
<keyword evidence="4" id="KW-0288">FMN</keyword>
<comment type="similarity">
    <text evidence="5">Belongs to the SsuE family. Isf subfamily.</text>
</comment>
<feature type="domain" description="NADPH-dependent FMN reductase-like" evidence="6">
    <location>
        <begin position="108"/>
        <end position="249"/>
    </location>
</feature>
<dbReference type="GO" id="GO:0016491">
    <property type="term" value="F:oxidoreductase activity"/>
    <property type="evidence" value="ECO:0007669"/>
    <property type="project" value="InterPro"/>
</dbReference>
<dbReference type="PATRIC" id="fig|1550566.3.peg.2113"/>
<comment type="cofactor">
    <cofactor evidence="1">
        <name>FMN</name>
        <dbReference type="ChEBI" id="CHEBI:58210"/>
    </cofactor>
</comment>
<dbReference type="InterPro" id="IPR029039">
    <property type="entry name" value="Flavoprotein-like_sf"/>
</dbReference>
<dbReference type="Pfam" id="PF03358">
    <property type="entry name" value="FMN_red"/>
    <property type="match status" value="1"/>
</dbReference>
<name>A0A0H1QY73_9EURY</name>
<organism evidence="7 8">
    <name type="scientific">Methanoculleus sediminis</name>
    <dbReference type="NCBI Taxonomy" id="1550566"/>
    <lineage>
        <taxon>Archaea</taxon>
        <taxon>Methanobacteriati</taxon>
        <taxon>Methanobacteriota</taxon>
        <taxon>Stenosarchaea group</taxon>
        <taxon>Methanomicrobia</taxon>
        <taxon>Methanomicrobiales</taxon>
        <taxon>Methanomicrobiaceae</taxon>
        <taxon>Methanoculleus</taxon>
    </lineage>
</organism>
<dbReference type="InterPro" id="IPR051796">
    <property type="entry name" value="ISF_SsuE-like"/>
</dbReference>